<dbReference type="Gene3D" id="1.10.260.40">
    <property type="entry name" value="lambda repressor-like DNA-binding domains"/>
    <property type="match status" value="1"/>
</dbReference>
<keyword evidence="2" id="KW-1185">Reference proteome</keyword>
<dbReference type="AlphaFoldDB" id="A0A261UKI3"/>
<gene>
    <name evidence="1" type="ORF">CAL28_23310</name>
</gene>
<proteinExistence type="predicted"/>
<name>A0A261UKI3_9BORD</name>
<accession>A0A261UKI3</accession>
<evidence type="ECO:0000313" key="1">
    <source>
        <dbReference type="EMBL" id="OZI62151.1"/>
    </source>
</evidence>
<organism evidence="1 2">
    <name type="scientific">Bordetella genomosp. 11</name>
    <dbReference type="NCBI Taxonomy" id="1416808"/>
    <lineage>
        <taxon>Bacteria</taxon>
        <taxon>Pseudomonadati</taxon>
        <taxon>Pseudomonadota</taxon>
        <taxon>Betaproteobacteria</taxon>
        <taxon>Burkholderiales</taxon>
        <taxon>Alcaligenaceae</taxon>
        <taxon>Bordetella</taxon>
    </lineage>
</organism>
<evidence type="ECO:0008006" key="3">
    <source>
        <dbReference type="Google" id="ProtNLM"/>
    </source>
</evidence>
<sequence length="77" mass="8730">MSELSFFDCVLARLRAVPYTELQSVADATRVSISHLRKIRYGEVRNPGVQTVQALHEYFESVDAPRANEVGDKTSFR</sequence>
<dbReference type="GO" id="GO:0003677">
    <property type="term" value="F:DNA binding"/>
    <property type="evidence" value="ECO:0007669"/>
    <property type="project" value="InterPro"/>
</dbReference>
<comment type="caution">
    <text evidence="1">The sequence shown here is derived from an EMBL/GenBank/DDBJ whole genome shotgun (WGS) entry which is preliminary data.</text>
</comment>
<dbReference type="SUPFAM" id="SSF47413">
    <property type="entry name" value="lambda repressor-like DNA-binding domains"/>
    <property type="match status" value="1"/>
</dbReference>
<protein>
    <recommendedName>
        <fullName evidence="3">HTH cro/C1-type domain-containing protein</fullName>
    </recommendedName>
</protein>
<evidence type="ECO:0000313" key="2">
    <source>
        <dbReference type="Proteomes" id="UP000215767"/>
    </source>
</evidence>
<dbReference type="EMBL" id="NEVS01000004">
    <property type="protein sequence ID" value="OZI62151.1"/>
    <property type="molecule type" value="Genomic_DNA"/>
</dbReference>
<dbReference type="Proteomes" id="UP000215767">
    <property type="component" value="Unassembled WGS sequence"/>
</dbReference>
<dbReference type="InterPro" id="IPR010982">
    <property type="entry name" value="Lambda_DNA-bd_dom_sf"/>
</dbReference>
<reference evidence="2" key="1">
    <citation type="submission" date="2017-05" db="EMBL/GenBank/DDBJ databases">
        <title>Complete and WGS of Bordetella genogroups.</title>
        <authorList>
            <person name="Spilker T."/>
            <person name="Lipuma J."/>
        </authorList>
    </citation>
    <scope>NUCLEOTIDE SEQUENCE [LARGE SCALE GENOMIC DNA]</scope>
    <source>
        <strain evidence="2">AU8856</strain>
    </source>
</reference>